<name>A0A9E4NPD9_9GAMM</name>
<proteinExistence type="predicted"/>
<accession>A0A9E4NPD9</accession>
<organism evidence="1 2">
    <name type="scientific">Candidatus Thiodiazotropha taylori</name>
    <dbReference type="NCBI Taxonomy" id="2792791"/>
    <lineage>
        <taxon>Bacteria</taxon>
        <taxon>Pseudomonadati</taxon>
        <taxon>Pseudomonadota</taxon>
        <taxon>Gammaproteobacteria</taxon>
        <taxon>Chromatiales</taxon>
        <taxon>Sedimenticolaceae</taxon>
        <taxon>Candidatus Thiodiazotropha</taxon>
    </lineage>
</organism>
<reference evidence="1" key="1">
    <citation type="journal article" date="2021" name="Proc. Natl. Acad. Sci. U.S.A.">
        <title>Global biogeography of chemosynthetic symbionts reveals both localized and globally distributed symbiont groups. .</title>
        <authorList>
            <person name="Osvatic J.T."/>
            <person name="Wilkins L.G.E."/>
            <person name="Leibrecht L."/>
            <person name="Leray M."/>
            <person name="Zauner S."/>
            <person name="Polzin J."/>
            <person name="Camacho Y."/>
            <person name="Gros O."/>
            <person name="van Gils J.A."/>
            <person name="Eisen J.A."/>
            <person name="Petersen J.M."/>
            <person name="Yuen B."/>
        </authorList>
    </citation>
    <scope>NUCLEOTIDE SEQUENCE</scope>
    <source>
        <strain evidence="1">MAGclacostrist055</strain>
    </source>
</reference>
<sequence length="293" mass="33095">MQCLRLKPLLLILLVQLLTTSLVYAEENKKPRFSLDREAVQSRLNNVDRLINTSSGARRISEGSEQAKALRGQAANHFEKAQLYYRSDNMELANEELQQATLIMFQAIRLVGTGEVGENKLKNDYQKKRNSLQALLEALQRVAVEKQTPSPETGKIIEQAEAADRLAAAGKIKEAQIQLDIAYETVKQEVEKLRSGDTLIRSLVFASNEEEYAYELDRNETHFMLVKLLLEDRDINAGTQSAVDEYLAEARRLRKLADKASEDGDFEEGIKKLEDSTKQIVRAIRRAGVYIPG</sequence>
<protein>
    <submittedName>
        <fullName evidence="1">Uncharacterized protein</fullName>
    </submittedName>
</protein>
<dbReference type="AlphaFoldDB" id="A0A9E4NPD9"/>
<gene>
    <name evidence="1" type="ORF">JAY77_22775</name>
</gene>
<dbReference type="EMBL" id="JAEPCR010000177">
    <property type="protein sequence ID" value="MCG7980958.1"/>
    <property type="molecule type" value="Genomic_DNA"/>
</dbReference>
<dbReference type="Proteomes" id="UP000886674">
    <property type="component" value="Unassembled WGS sequence"/>
</dbReference>
<evidence type="ECO:0000313" key="1">
    <source>
        <dbReference type="EMBL" id="MCG7980958.1"/>
    </source>
</evidence>
<comment type="caution">
    <text evidence="1">The sequence shown here is derived from an EMBL/GenBank/DDBJ whole genome shotgun (WGS) entry which is preliminary data.</text>
</comment>
<evidence type="ECO:0000313" key="2">
    <source>
        <dbReference type="Proteomes" id="UP000886674"/>
    </source>
</evidence>